<dbReference type="InterPro" id="IPR035595">
    <property type="entry name" value="UDP_glycos_trans_CS"/>
</dbReference>
<dbReference type="PROSITE" id="PS00375">
    <property type="entry name" value="UDPGT"/>
    <property type="match status" value="1"/>
</dbReference>
<reference evidence="7 8" key="1">
    <citation type="submission" date="2024-08" db="EMBL/GenBank/DDBJ databases">
        <authorList>
            <person name="Cucini C."/>
            <person name="Frati F."/>
        </authorList>
    </citation>
    <scope>NUCLEOTIDE SEQUENCE [LARGE SCALE GENOMIC DNA]</scope>
</reference>
<accession>A0ABP1QPX6</accession>
<keyword evidence="5" id="KW-0812">Transmembrane</keyword>
<comment type="caution">
    <text evidence="7">The sequence shown here is derived from an EMBL/GenBank/DDBJ whole genome shotgun (WGS) entry which is preliminary data.</text>
</comment>
<gene>
    <name evidence="7" type="ORF">ODALV1_LOCUS13854</name>
</gene>
<dbReference type="InterPro" id="IPR002213">
    <property type="entry name" value="UDP_glucos_trans"/>
</dbReference>
<proteinExistence type="inferred from homology"/>
<evidence type="ECO:0000256" key="5">
    <source>
        <dbReference type="SAM" id="Phobius"/>
    </source>
</evidence>
<evidence type="ECO:0000313" key="8">
    <source>
        <dbReference type="Proteomes" id="UP001642540"/>
    </source>
</evidence>
<evidence type="ECO:0000313" key="7">
    <source>
        <dbReference type="EMBL" id="CAL8109965.1"/>
    </source>
</evidence>
<evidence type="ECO:0000256" key="4">
    <source>
        <dbReference type="RuleBase" id="RU003718"/>
    </source>
</evidence>
<feature type="chain" id="PRO_5045784481" description="UDP-glucuronosyltransferase" evidence="6">
    <location>
        <begin position="27"/>
        <end position="537"/>
    </location>
</feature>
<dbReference type="Pfam" id="PF00201">
    <property type="entry name" value="UDPGT"/>
    <property type="match status" value="1"/>
</dbReference>
<evidence type="ECO:0008006" key="9">
    <source>
        <dbReference type="Google" id="ProtNLM"/>
    </source>
</evidence>
<keyword evidence="2 4" id="KW-0328">Glycosyltransferase</keyword>
<dbReference type="Proteomes" id="UP001642540">
    <property type="component" value="Unassembled WGS sequence"/>
</dbReference>
<evidence type="ECO:0000256" key="1">
    <source>
        <dbReference type="ARBA" id="ARBA00009995"/>
    </source>
</evidence>
<keyword evidence="8" id="KW-1185">Reference proteome</keyword>
<keyword evidence="3 4" id="KW-0808">Transferase</keyword>
<organism evidence="7 8">
    <name type="scientific">Orchesella dallaii</name>
    <dbReference type="NCBI Taxonomy" id="48710"/>
    <lineage>
        <taxon>Eukaryota</taxon>
        <taxon>Metazoa</taxon>
        <taxon>Ecdysozoa</taxon>
        <taxon>Arthropoda</taxon>
        <taxon>Hexapoda</taxon>
        <taxon>Collembola</taxon>
        <taxon>Entomobryomorpha</taxon>
        <taxon>Entomobryoidea</taxon>
        <taxon>Orchesellidae</taxon>
        <taxon>Orchesellinae</taxon>
        <taxon>Orchesella</taxon>
    </lineage>
</organism>
<dbReference type="PANTHER" id="PTHR48043:SF27">
    <property type="entry name" value="UDP-GLUCURONOSYLTRANSFERASE"/>
    <property type="match status" value="1"/>
</dbReference>
<keyword evidence="6" id="KW-0732">Signal</keyword>
<dbReference type="PANTHER" id="PTHR48043">
    <property type="entry name" value="EG:EG0003.4 PROTEIN-RELATED"/>
    <property type="match status" value="1"/>
</dbReference>
<dbReference type="InterPro" id="IPR050271">
    <property type="entry name" value="UDP-glycosyltransferase"/>
</dbReference>
<dbReference type="CDD" id="cd03784">
    <property type="entry name" value="GT1_Gtf-like"/>
    <property type="match status" value="1"/>
</dbReference>
<evidence type="ECO:0000256" key="3">
    <source>
        <dbReference type="ARBA" id="ARBA00022679"/>
    </source>
</evidence>
<name>A0ABP1QPX6_9HEXA</name>
<comment type="similarity">
    <text evidence="1 4">Belongs to the UDP-glycosyltransferase family.</text>
</comment>
<keyword evidence="5" id="KW-1133">Transmembrane helix</keyword>
<evidence type="ECO:0000256" key="6">
    <source>
        <dbReference type="SAM" id="SignalP"/>
    </source>
</evidence>
<dbReference type="SUPFAM" id="SSF53756">
    <property type="entry name" value="UDP-Glycosyltransferase/glycogen phosphorylase"/>
    <property type="match status" value="1"/>
</dbReference>
<feature type="signal peptide" evidence="6">
    <location>
        <begin position="1"/>
        <end position="26"/>
    </location>
</feature>
<evidence type="ECO:0000256" key="2">
    <source>
        <dbReference type="ARBA" id="ARBA00022676"/>
    </source>
</evidence>
<protein>
    <recommendedName>
        <fullName evidence="9">UDP-glucuronosyltransferase</fullName>
    </recommendedName>
</protein>
<dbReference type="EMBL" id="CAXLJM020000043">
    <property type="protein sequence ID" value="CAL8109965.1"/>
    <property type="molecule type" value="Genomic_DNA"/>
</dbReference>
<feature type="transmembrane region" description="Helical" evidence="5">
    <location>
        <begin position="492"/>
        <end position="512"/>
    </location>
</feature>
<dbReference type="Gene3D" id="3.40.50.2000">
    <property type="entry name" value="Glycogen Phosphorylase B"/>
    <property type="match status" value="2"/>
</dbReference>
<sequence>MGRNLTSFYCLFLCFLLTHKSLQVESANIAFFFGVATYSHRIPAWPLATELAERGHNVTFISAFPAKKPHPKILDYAPRKLVEWIVSWDDIDLLADRKQGNLASQWVALPGYGIAVCEVIYSDEEFVNWVKTSKYDLVFIDSLFNDCGYGMAHIMGAKIIQFTTSTNFPWHSGPFGIPDETNWIPDMELPFDPTTITFKERLTNALIPVLWDVYRSWVYFPKLEEITRKGLGITDLPKFEEIQRNVSLTFLNTHYGEEFARSLPPNVIPIGGIAYVEKRTPLPKDLASFLEKGNGFVYVSFGTFADFQRFEASQQNAIIGALHSFPDLQFVWKVGNDSLANLFPKGNVYTSNWMPQQDILAHPKIRAFVTHSGLMGIQESIYNSVPLISFPIFAEQDYNAERIHRKEYGIRLEITAFTQEELEDAITKVVTDPKYRENMNKVSRMFTDRPQKPLDTALWWTDFVLTHSREDLETLRPLSVDQSWWVRRQLDVWITVLGTLAISVIAIIYLLLKTLKYICCASDNSIAIHKGNKKKVQ</sequence>
<keyword evidence="5" id="KW-0472">Membrane</keyword>